<dbReference type="GO" id="GO:0016301">
    <property type="term" value="F:kinase activity"/>
    <property type="evidence" value="ECO:0007669"/>
    <property type="project" value="UniProtKB-KW"/>
</dbReference>
<dbReference type="GO" id="GO:0000160">
    <property type="term" value="P:phosphorelay signal transduction system"/>
    <property type="evidence" value="ECO:0007669"/>
    <property type="project" value="UniProtKB-KW"/>
</dbReference>
<evidence type="ECO:0000313" key="5">
    <source>
        <dbReference type="EMBL" id="PTP18759.1"/>
    </source>
</evidence>
<evidence type="ECO:0000259" key="4">
    <source>
        <dbReference type="PROSITE" id="PS50110"/>
    </source>
</evidence>
<keyword evidence="5" id="KW-0418">Kinase</keyword>
<dbReference type="EMBL" id="PIFK01000097">
    <property type="protein sequence ID" value="PTP18759.1"/>
    <property type="molecule type" value="Genomic_DNA"/>
</dbReference>
<organism evidence="5 6">
    <name type="scientific">Vibrio splendidus</name>
    <dbReference type="NCBI Taxonomy" id="29497"/>
    <lineage>
        <taxon>Bacteria</taxon>
        <taxon>Pseudomonadati</taxon>
        <taxon>Pseudomonadota</taxon>
        <taxon>Gammaproteobacteria</taxon>
        <taxon>Vibrionales</taxon>
        <taxon>Vibrionaceae</taxon>
        <taxon>Vibrio</taxon>
    </lineage>
</organism>
<comment type="caution">
    <text evidence="5">The sequence shown here is derived from an EMBL/GenBank/DDBJ whole genome shotgun (WGS) entry which is preliminary data.</text>
</comment>
<evidence type="ECO:0000256" key="1">
    <source>
        <dbReference type="ARBA" id="ARBA00022553"/>
    </source>
</evidence>
<reference evidence="5 6" key="1">
    <citation type="submission" date="2017-11" db="EMBL/GenBank/DDBJ databases">
        <title>Population delineation of vibrios coincides with oyster pathogenicity.</title>
        <authorList>
            <person name="Bruto M."/>
            <person name="Labreuche Y."/>
            <person name="James A."/>
            <person name="Piel D."/>
            <person name="Chenivesse S."/>
            <person name="Petton B."/>
            <person name="Polz M.F."/>
            <person name="Le Roux F."/>
        </authorList>
    </citation>
    <scope>NUCLEOTIDE SEQUENCE [LARGE SCALE GENOMIC DNA]</scope>
    <source>
        <strain evidence="5 6">FF_144</strain>
    </source>
</reference>
<evidence type="ECO:0000256" key="2">
    <source>
        <dbReference type="ARBA" id="ARBA00023012"/>
    </source>
</evidence>
<name>A0A2T5EGS6_VIBSP</name>
<dbReference type="RefSeq" id="WP_146162759.1">
    <property type="nucleotide sequence ID" value="NZ_PIFK01000097.1"/>
</dbReference>
<evidence type="ECO:0000313" key="6">
    <source>
        <dbReference type="Proteomes" id="UP000244197"/>
    </source>
</evidence>
<keyword evidence="1 3" id="KW-0597">Phosphoprotein</keyword>
<proteinExistence type="predicted"/>
<dbReference type="InterPro" id="IPR011006">
    <property type="entry name" value="CheY-like_superfamily"/>
</dbReference>
<feature type="domain" description="Response regulatory" evidence="4">
    <location>
        <begin position="1"/>
        <end position="82"/>
    </location>
</feature>
<dbReference type="Proteomes" id="UP000244197">
    <property type="component" value="Unassembled WGS sequence"/>
</dbReference>
<dbReference type="PROSITE" id="PS50110">
    <property type="entry name" value="RESPONSE_REGULATORY"/>
    <property type="match status" value="1"/>
</dbReference>
<feature type="modified residue" description="4-aspartylphosphate" evidence="3">
    <location>
        <position position="17"/>
    </location>
</feature>
<dbReference type="Pfam" id="PF00072">
    <property type="entry name" value="Response_reg"/>
    <property type="match status" value="1"/>
</dbReference>
<keyword evidence="2" id="KW-0902">Two-component regulatory system</keyword>
<keyword evidence="5" id="KW-0808">Transferase</keyword>
<dbReference type="SMART" id="SM00448">
    <property type="entry name" value="REC"/>
    <property type="match status" value="1"/>
</dbReference>
<dbReference type="SUPFAM" id="SSF52172">
    <property type="entry name" value="CheY-like"/>
    <property type="match status" value="1"/>
</dbReference>
<gene>
    <name evidence="5" type="ORF">CWO07_24900</name>
</gene>
<dbReference type="PANTHER" id="PTHR45339:SF1">
    <property type="entry name" value="HYBRID SIGNAL TRANSDUCTION HISTIDINE KINASE J"/>
    <property type="match status" value="1"/>
</dbReference>
<dbReference type="PANTHER" id="PTHR45339">
    <property type="entry name" value="HYBRID SIGNAL TRANSDUCTION HISTIDINE KINASE J"/>
    <property type="match status" value="1"/>
</dbReference>
<feature type="non-terminal residue" evidence="5">
    <location>
        <position position="1"/>
    </location>
</feature>
<evidence type="ECO:0000256" key="3">
    <source>
        <dbReference type="PROSITE-ProRule" id="PRU00169"/>
    </source>
</evidence>
<dbReference type="InterPro" id="IPR001789">
    <property type="entry name" value="Sig_transdc_resp-reg_receiver"/>
</dbReference>
<protein>
    <submittedName>
        <fullName evidence="5">Hybrid sensor histidine kinase/response regulator</fullName>
    </submittedName>
</protein>
<dbReference type="CDD" id="cd17546">
    <property type="entry name" value="REC_hyHK_CKI1_RcsC-like"/>
    <property type="match status" value="1"/>
</dbReference>
<dbReference type="Gene3D" id="3.40.50.2300">
    <property type="match status" value="1"/>
</dbReference>
<dbReference type="AlphaFoldDB" id="A0A2T5EGS6"/>
<accession>A0A2T5EGS6</accession>
<sequence>FGFVERGNDSIDIILMDVSMPVMDGLTTTKYMRDANITTPIVALTAHTSLEDKCSCLDVGMNDFVTKPVRTKEITEAIDRLMLEI</sequence>